<reference evidence="1 2" key="1">
    <citation type="submission" date="2017-12" db="EMBL/GenBank/DDBJ databases">
        <title>Streptomyces populusis sp. nov., a novel endophytic actinobacterium isolated from stems of Populus adenopoda Maxim.</title>
        <authorList>
            <person name="Wang Z."/>
        </authorList>
    </citation>
    <scope>NUCLEOTIDE SEQUENCE [LARGE SCALE GENOMIC DNA]</scope>
    <source>
        <strain evidence="1 2">A249</strain>
    </source>
</reference>
<evidence type="ECO:0000313" key="1">
    <source>
        <dbReference type="EMBL" id="PKT70579.1"/>
    </source>
</evidence>
<dbReference type="OrthoDB" id="4529782at2"/>
<evidence type="ECO:0000313" key="2">
    <source>
        <dbReference type="Proteomes" id="UP000236178"/>
    </source>
</evidence>
<sequence>MRYTSDEVMLLAVHPGGGLPPEIKARTRGQSGSWHGCGTGEITAKGQFERIKPLNRPFILCPRQDSNLRHPL</sequence>
<gene>
    <name evidence="1" type="ORF">CW362_23710</name>
</gene>
<accession>A0A2I0SKX9</accession>
<dbReference type="EMBL" id="PJOS01000048">
    <property type="protein sequence ID" value="PKT70579.1"/>
    <property type="molecule type" value="Genomic_DNA"/>
</dbReference>
<organism evidence="1 2">
    <name type="scientific">Streptomyces populi</name>
    <dbReference type="NCBI Taxonomy" id="2058924"/>
    <lineage>
        <taxon>Bacteria</taxon>
        <taxon>Bacillati</taxon>
        <taxon>Actinomycetota</taxon>
        <taxon>Actinomycetes</taxon>
        <taxon>Kitasatosporales</taxon>
        <taxon>Streptomycetaceae</taxon>
        <taxon>Streptomyces</taxon>
    </lineage>
</organism>
<dbReference type="Proteomes" id="UP000236178">
    <property type="component" value="Unassembled WGS sequence"/>
</dbReference>
<comment type="caution">
    <text evidence="1">The sequence shown here is derived from an EMBL/GenBank/DDBJ whole genome shotgun (WGS) entry which is preliminary data.</text>
</comment>
<protein>
    <submittedName>
        <fullName evidence="1">Uncharacterized protein</fullName>
    </submittedName>
</protein>
<name>A0A2I0SKX9_9ACTN</name>
<proteinExistence type="predicted"/>
<dbReference type="AlphaFoldDB" id="A0A2I0SKX9"/>
<keyword evidence="2" id="KW-1185">Reference proteome</keyword>